<dbReference type="EMBL" id="UYRU01007779">
    <property type="protein sequence ID" value="VDK41427.1"/>
    <property type="molecule type" value="Genomic_DNA"/>
</dbReference>
<proteinExistence type="predicted"/>
<name>A0A3P6Q7Q4_DIBLA</name>
<keyword evidence="2" id="KW-1185">Reference proteome</keyword>
<dbReference type="Gene3D" id="3.40.50.2300">
    <property type="match status" value="2"/>
</dbReference>
<dbReference type="Proteomes" id="UP000281553">
    <property type="component" value="Unassembled WGS sequence"/>
</dbReference>
<accession>A0A3P6Q7Q4</accession>
<evidence type="ECO:0000313" key="2">
    <source>
        <dbReference type="Proteomes" id="UP000281553"/>
    </source>
</evidence>
<organism evidence="1 2">
    <name type="scientific">Dibothriocephalus latus</name>
    <name type="common">Fish tapeworm</name>
    <name type="synonym">Diphyllobothrium latum</name>
    <dbReference type="NCBI Taxonomy" id="60516"/>
    <lineage>
        <taxon>Eukaryota</taxon>
        <taxon>Metazoa</taxon>
        <taxon>Spiralia</taxon>
        <taxon>Lophotrochozoa</taxon>
        <taxon>Platyhelminthes</taxon>
        <taxon>Cestoda</taxon>
        <taxon>Eucestoda</taxon>
        <taxon>Diphyllobothriidea</taxon>
        <taxon>Diphyllobothriidae</taxon>
        <taxon>Dibothriocephalus</taxon>
    </lineage>
</organism>
<reference evidence="1 2" key="1">
    <citation type="submission" date="2018-11" db="EMBL/GenBank/DDBJ databases">
        <authorList>
            <consortium name="Pathogen Informatics"/>
        </authorList>
    </citation>
    <scope>NUCLEOTIDE SEQUENCE [LARGE SCALE GENOMIC DNA]</scope>
</reference>
<gene>
    <name evidence="1" type="ORF">DILT_LOCUS1238</name>
</gene>
<sequence>MEQRVVEYRFTNNTLEKKHMLKSSILPCSCIESFQFGFLYHKDFREKNSYFQTSSHFYKQIRFPVIEDECRAGIRLGYPEVPSGFTGRMEFNELGRRQNMNITVWEIDKDGFSEFGYYNEKDELVVTKKFAMTQAQIQKELKGQTLRVSTIEVSKKNLPPASSYLV</sequence>
<protein>
    <submittedName>
        <fullName evidence="1">Uncharacterized protein</fullName>
    </submittedName>
</protein>
<dbReference type="AlphaFoldDB" id="A0A3P6Q7Q4"/>
<dbReference type="OrthoDB" id="5984008at2759"/>
<evidence type="ECO:0000313" key="1">
    <source>
        <dbReference type="EMBL" id="VDK41427.1"/>
    </source>
</evidence>